<dbReference type="InterPro" id="IPR024311">
    <property type="entry name" value="Lipocalin-like"/>
</dbReference>
<feature type="signal peptide" evidence="1">
    <location>
        <begin position="1"/>
        <end position="24"/>
    </location>
</feature>
<keyword evidence="4" id="KW-1185">Reference proteome</keyword>
<proteinExistence type="predicted"/>
<evidence type="ECO:0000256" key="1">
    <source>
        <dbReference type="SAM" id="SignalP"/>
    </source>
</evidence>
<gene>
    <name evidence="3" type="ORF">LX80_01651</name>
</gene>
<accession>A0A2W7RVR9</accession>
<keyword evidence="1" id="KW-0732">Signal</keyword>
<comment type="caution">
    <text evidence="3">The sequence shown here is derived from an EMBL/GenBank/DDBJ whole genome shotgun (WGS) entry which is preliminary data.</text>
</comment>
<organism evidence="3 4">
    <name type="scientific">Hydrotalea sandarakina</name>
    <dbReference type="NCBI Taxonomy" id="1004304"/>
    <lineage>
        <taxon>Bacteria</taxon>
        <taxon>Pseudomonadati</taxon>
        <taxon>Bacteroidota</taxon>
        <taxon>Chitinophagia</taxon>
        <taxon>Chitinophagales</taxon>
        <taxon>Chitinophagaceae</taxon>
        <taxon>Hydrotalea</taxon>
    </lineage>
</organism>
<protein>
    <submittedName>
        <fullName evidence="3">Lipocalin-like protein</fullName>
    </submittedName>
</protein>
<dbReference type="RefSeq" id="WP_111295114.1">
    <property type="nucleotide sequence ID" value="NZ_QKZV01000004.1"/>
</dbReference>
<dbReference type="Proteomes" id="UP000249720">
    <property type="component" value="Unassembled WGS sequence"/>
</dbReference>
<sequence>MKQFNKIYLVLIAAIALGSCTLQQRLTGTWNIVKFQETNISQQNASASNVGTIQFKKDGTGVKSLSYSILGNQTNDQKPFTWTINGNNVTLNSENAQFPKSWIIVTNKAKYQVWKTTDGQGNIQKMELKKQ</sequence>
<feature type="domain" description="Lipocalin-like" evidence="2">
    <location>
        <begin position="26"/>
        <end position="106"/>
    </location>
</feature>
<dbReference type="PROSITE" id="PS51257">
    <property type="entry name" value="PROKAR_LIPOPROTEIN"/>
    <property type="match status" value="1"/>
</dbReference>
<feature type="chain" id="PRO_5015910588" evidence="1">
    <location>
        <begin position="25"/>
        <end position="131"/>
    </location>
</feature>
<evidence type="ECO:0000259" key="2">
    <source>
        <dbReference type="Pfam" id="PF13648"/>
    </source>
</evidence>
<dbReference type="OrthoDB" id="1274712at2"/>
<evidence type="ECO:0000313" key="3">
    <source>
        <dbReference type="EMBL" id="PZX62956.1"/>
    </source>
</evidence>
<name>A0A2W7RVR9_9BACT</name>
<reference evidence="3 4" key="1">
    <citation type="submission" date="2018-06" db="EMBL/GenBank/DDBJ databases">
        <title>Genomic Encyclopedia of Archaeal and Bacterial Type Strains, Phase II (KMG-II): from individual species to whole genera.</title>
        <authorList>
            <person name="Goeker M."/>
        </authorList>
    </citation>
    <scope>NUCLEOTIDE SEQUENCE [LARGE SCALE GENOMIC DNA]</scope>
    <source>
        <strain evidence="3 4">DSM 23241</strain>
    </source>
</reference>
<dbReference type="EMBL" id="QKZV01000004">
    <property type="protein sequence ID" value="PZX62956.1"/>
    <property type="molecule type" value="Genomic_DNA"/>
</dbReference>
<evidence type="ECO:0000313" key="4">
    <source>
        <dbReference type="Proteomes" id="UP000249720"/>
    </source>
</evidence>
<dbReference type="AlphaFoldDB" id="A0A2W7RVR9"/>
<dbReference type="Pfam" id="PF13648">
    <property type="entry name" value="Lipocalin_4"/>
    <property type="match status" value="1"/>
</dbReference>